<keyword evidence="2" id="KW-1185">Reference proteome</keyword>
<evidence type="ECO:0000313" key="1">
    <source>
        <dbReference type="EMBL" id="KAJ9059505.1"/>
    </source>
</evidence>
<reference evidence="1" key="1">
    <citation type="submission" date="2022-04" db="EMBL/GenBank/DDBJ databases">
        <title>Genome of the entomopathogenic fungus Entomophthora muscae.</title>
        <authorList>
            <person name="Elya C."/>
            <person name="Lovett B.R."/>
            <person name="Lee E."/>
            <person name="Macias A.M."/>
            <person name="Hajek A.E."/>
            <person name="De Bivort B.L."/>
            <person name="Kasson M.T."/>
            <person name="De Fine Licht H.H."/>
            <person name="Stajich J.E."/>
        </authorList>
    </citation>
    <scope>NUCLEOTIDE SEQUENCE</scope>
    <source>
        <strain evidence="1">Berkeley</strain>
    </source>
</reference>
<evidence type="ECO:0000313" key="2">
    <source>
        <dbReference type="Proteomes" id="UP001165960"/>
    </source>
</evidence>
<name>A0ACC2SB09_9FUNG</name>
<keyword evidence="1" id="KW-0808">Transferase</keyword>
<dbReference type="EC" id="2.5.1.141" evidence="1"/>
<sequence>MSSFSLLKRHVLIRPFTVKGQAFGNQFLKSQILYSTRVNLNLVQDLPIEKWTPIPKMTPGHLVESYKSLSKAKLAGLVTLSTMCGYAIAPGATNVLSLLWTTVGTGLCISSANSLNQWVEIPYDAQMSRTRNRVLVRHALTPQHAFTFGASCGVLGVATLYNFVNPTVAFLGLSNIILYTSVYTPLKRYSIVNTWIGAVVGAIPPMMGWAACTGTIDSSSWLLALALYAWQFPHFNSLSWNLRSDYSKAGYQMMAVTDPNLNARVSLRYALAMFPISVAFPCLGLTTWWFAINSSFVNTYMAIKAFSFWSRPNDKSARSLFFSSLIHLPVFFALMLIHKNYSDNAEGPLAFFSSNALEALFNSEKPKRIEGAKPEE</sequence>
<comment type="caution">
    <text evidence="1">The sequence shown here is derived from an EMBL/GenBank/DDBJ whole genome shotgun (WGS) entry which is preliminary data.</text>
</comment>
<dbReference type="EMBL" id="QTSX02005683">
    <property type="protein sequence ID" value="KAJ9059505.1"/>
    <property type="molecule type" value="Genomic_DNA"/>
</dbReference>
<dbReference type="Proteomes" id="UP001165960">
    <property type="component" value="Unassembled WGS sequence"/>
</dbReference>
<proteinExistence type="predicted"/>
<protein>
    <submittedName>
        <fullName evidence="1">Protoheme IX farnesyltransferase, mitochondrial</fullName>
        <ecNumber evidence="1">2.5.1.141</ecNumber>
    </submittedName>
</protein>
<gene>
    <name evidence="1" type="primary">COX10</name>
    <name evidence="1" type="ORF">DSO57_1001577</name>
</gene>
<accession>A0ACC2SB09</accession>
<organism evidence="1 2">
    <name type="scientific">Entomophthora muscae</name>
    <dbReference type="NCBI Taxonomy" id="34485"/>
    <lineage>
        <taxon>Eukaryota</taxon>
        <taxon>Fungi</taxon>
        <taxon>Fungi incertae sedis</taxon>
        <taxon>Zoopagomycota</taxon>
        <taxon>Entomophthoromycotina</taxon>
        <taxon>Entomophthoromycetes</taxon>
        <taxon>Entomophthorales</taxon>
        <taxon>Entomophthoraceae</taxon>
        <taxon>Entomophthora</taxon>
    </lineage>
</organism>